<reference evidence="1 2" key="1">
    <citation type="submission" date="2021-06" db="EMBL/GenBank/DDBJ databases">
        <authorList>
            <person name="Palmer J.M."/>
        </authorList>
    </citation>
    <scope>NUCLEOTIDE SEQUENCE [LARGE SCALE GENOMIC DNA]</scope>
    <source>
        <strain evidence="1 2">MEX-2019</strain>
        <tissue evidence="1">Muscle</tissue>
    </source>
</reference>
<accession>A0AAV9RJX9</accession>
<dbReference type="AlphaFoldDB" id="A0AAV9RJX9"/>
<dbReference type="EMBL" id="JAHHUM010001754">
    <property type="protein sequence ID" value="KAK5609283.1"/>
    <property type="molecule type" value="Genomic_DNA"/>
</dbReference>
<organism evidence="1 2">
    <name type="scientific">Crenichthys baileyi</name>
    <name type="common">White River springfish</name>
    <dbReference type="NCBI Taxonomy" id="28760"/>
    <lineage>
        <taxon>Eukaryota</taxon>
        <taxon>Metazoa</taxon>
        <taxon>Chordata</taxon>
        <taxon>Craniata</taxon>
        <taxon>Vertebrata</taxon>
        <taxon>Euteleostomi</taxon>
        <taxon>Actinopterygii</taxon>
        <taxon>Neopterygii</taxon>
        <taxon>Teleostei</taxon>
        <taxon>Neoteleostei</taxon>
        <taxon>Acanthomorphata</taxon>
        <taxon>Ovalentaria</taxon>
        <taxon>Atherinomorphae</taxon>
        <taxon>Cyprinodontiformes</taxon>
        <taxon>Goodeidae</taxon>
        <taxon>Crenichthys</taxon>
    </lineage>
</organism>
<keyword evidence="2" id="KW-1185">Reference proteome</keyword>
<comment type="caution">
    <text evidence="1">The sequence shown here is derived from an EMBL/GenBank/DDBJ whole genome shotgun (WGS) entry which is preliminary data.</text>
</comment>
<gene>
    <name evidence="1" type="ORF">CRENBAI_012820</name>
</gene>
<dbReference type="Proteomes" id="UP001311232">
    <property type="component" value="Unassembled WGS sequence"/>
</dbReference>
<name>A0AAV9RJX9_9TELE</name>
<proteinExistence type="predicted"/>
<protein>
    <submittedName>
        <fullName evidence="1">Uncharacterized protein</fullName>
    </submittedName>
</protein>
<sequence>MAHQNQMLVLNQQQPVYYTMAPVLEPMHYVVQQPLQNAMMVAETPVPNLQPMVVFNGTGIGTSQVIVQGQNMMPSAQLQSLGTVLVDSRESQGTNGNLVSVSQNMMFLNGKVPAGSLKELNGNQATLIQGGTLLNEQSGRQTIMKIRESNTKGQQLQEGRSVFQKTEESGVQIVHDISGGASSGSQGSTSFNTLGTAPTIQVIRN</sequence>
<evidence type="ECO:0000313" key="2">
    <source>
        <dbReference type="Proteomes" id="UP001311232"/>
    </source>
</evidence>
<evidence type="ECO:0000313" key="1">
    <source>
        <dbReference type="EMBL" id="KAK5609283.1"/>
    </source>
</evidence>